<evidence type="ECO:0000259" key="1">
    <source>
        <dbReference type="SMART" id="SM00858"/>
    </source>
</evidence>
<name>A0A3N2CRG7_9ACTN</name>
<proteinExistence type="predicted"/>
<keyword evidence="3" id="KW-1185">Reference proteome</keyword>
<dbReference type="Proteomes" id="UP000281738">
    <property type="component" value="Unassembled WGS sequence"/>
</dbReference>
<reference evidence="2 3" key="1">
    <citation type="submission" date="2018-11" db="EMBL/GenBank/DDBJ databases">
        <title>Sequencing the genomes of 1000 actinobacteria strains.</title>
        <authorList>
            <person name="Klenk H.-P."/>
        </authorList>
    </citation>
    <scope>NUCLEOTIDE SEQUENCE [LARGE SCALE GENOMIC DNA]</scope>
    <source>
        <strain evidence="2 3">DSM 12652</strain>
    </source>
</reference>
<dbReference type="Pfam" id="PF08666">
    <property type="entry name" value="SAF"/>
    <property type="match status" value="1"/>
</dbReference>
<dbReference type="InterPro" id="IPR013974">
    <property type="entry name" value="SAF"/>
</dbReference>
<dbReference type="AlphaFoldDB" id="A0A3N2CRG7"/>
<sequence>MAPVIPSRPARSPWSAPRTLVRRARRRVLLHRRGLSALCAGLAVLVALGAASPSAAPTVQAWTAASDLPGGSVLRPGSVVAREVPPDALPDDAVTDPRQVVGRVLAAPVTRGETLTRLRVVQGRLLRGYPGRTAVPLRVADGTAVSLLRVGDRVSFVLADPDGRAAPELLVDDVPVVALPAGGASASEGAPPGRLVVVAVPDLAATRVAARAATAVLIPVWKD</sequence>
<accession>A0A3N2CRG7</accession>
<organism evidence="2 3">
    <name type="scientific">Nocardioides aurantiacus</name>
    <dbReference type="NCBI Taxonomy" id="86796"/>
    <lineage>
        <taxon>Bacteria</taxon>
        <taxon>Bacillati</taxon>
        <taxon>Actinomycetota</taxon>
        <taxon>Actinomycetes</taxon>
        <taxon>Propionibacteriales</taxon>
        <taxon>Nocardioidaceae</taxon>
        <taxon>Nocardioides</taxon>
    </lineage>
</organism>
<feature type="domain" description="SAF" evidence="1">
    <location>
        <begin position="59"/>
        <end position="121"/>
    </location>
</feature>
<comment type="caution">
    <text evidence="2">The sequence shown here is derived from an EMBL/GenBank/DDBJ whole genome shotgun (WGS) entry which is preliminary data.</text>
</comment>
<dbReference type="CDD" id="cd11614">
    <property type="entry name" value="SAF_CpaB_FlgA_like"/>
    <property type="match status" value="1"/>
</dbReference>
<gene>
    <name evidence="2" type="ORF">EDD33_0838</name>
</gene>
<dbReference type="EMBL" id="RKHO01000001">
    <property type="protein sequence ID" value="ROR90006.1"/>
    <property type="molecule type" value="Genomic_DNA"/>
</dbReference>
<evidence type="ECO:0000313" key="3">
    <source>
        <dbReference type="Proteomes" id="UP000281738"/>
    </source>
</evidence>
<dbReference type="OrthoDB" id="4808509at2"/>
<protein>
    <submittedName>
        <fullName evidence="2">Flp pilus assembly protein CpaB</fullName>
    </submittedName>
</protein>
<dbReference type="RefSeq" id="WP_123389233.1">
    <property type="nucleotide sequence ID" value="NZ_RKHO01000001.1"/>
</dbReference>
<dbReference type="SMART" id="SM00858">
    <property type="entry name" value="SAF"/>
    <property type="match status" value="1"/>
</dbReference>
<evidence type="ECO:0000313" key="2">
    <source>
        <dbReference type="EMBL" id="ROR90006.1"/>
    </source>
</evidence>